<comment type="cofactor">
    <cofactor evidence="1">
        <name>Mg(2+)</name>
        <dbReference type="ChEBI" id="CHEBI:18420"/>
    </cofactor>
</comment>
<dbReference type="OrthoDB" id="9797743at2"/>
<evidence type="ECO:0000313" key="6">
    <source>
        <dbReference type="Proteomes" id="UP000292781"/>
    </source>
</evidence>
<keyword evidence="4" id="KW-0460">Magnesium</keyword>
<keyword evidence="3" id="KW-0479">Metal-binding</keyword>
<dbReference type="PANTHER" id="PTHR46193:SF10">
    <property type="entry name" value="6-PHOSPHOGLUCONATE PHOSPHATASE"/>
    <property type="match status" value="1"/>
</dbReference>
<dbReference type="SFLD" id="SFLDS00003">
    <property type="entry name" value="Haloacid_Dehalogenase"/>
    <property type="match status" value="1"/>
</dbReference>
<dbReference type="SUPFAM" id="SSF56784">
    <property type="entry name" value="HAD-like"/>
    <property type="match status" value="1"/>
</dbReference>
<evidence type="ECO:0000256" key="2">
    <source>
        <dbReference type="ARBA" id="ARBA00006171"/>
    </source>
</evidence>
<comment type="similarity">
    <text evidence="2">Belongs to the HAD-like hydrolase superfamily. CbbY/CbbZ/Gph/YieH family.</text>
</comment>
<dbReference type="PANTHER" id="PTHR46193">
    <property type="entry name" value="6-PHOSPHOGLUCONATE PHOSPHATASE"/>
    <property type="match status" value="1"/>
</dbReference>
<accession>A0A4Q9VM52</accession>
<sequence>MDQPSPLRTPPAAGPRRWDLVIFDCDGVLVDSEVLSLDCLGAHLARIGWTIDAAEIAERFLGRSFATVAEDYRDATGRALPDDFAATFHAALRERFEAALLPIADIDAVLAGLAVPFCLASSSAPERIRLSLRLTGLDRRFEGRIFDASMVRRGKPFPDLFLHAAKAMATPPARCLVIEDSPSGIAAAKAAGMTAWGFVGGSHHARFDGAASLEGAGADHILHRMIDFPPL</sequence>
<dbReference type="InterPro" id="IPR023214">
    <property type="entry name" value="HAD_sf"/>
</dbReference>
<dbReference type="EMBL" id="SJFN01000019">
    <property type="protein sequence ID" value="TBW36615.1"/>
    <property type="molecule type" value="Genomic_DNA"/>
</dbReference>
<dbReference type="NCBIfam" id="TIGR01509">
    <property type="entry name" value="HAD-SF-IA-v3"/>
    <property type="match status" value="1"/>
</dbReference>
<dbReference type="SFLD" id="SFLDG01129">
    <property type="entry name" value="C1.5:_HAD__Beta-PGM__Phosphata"/>
    <property type="match status" value="1"/>
</dbReference>
<evidence type="ECO:0000256" key="4">
    <source>
        <dbReference type="ARBA" id="ARBA00022842"/>
    </source>
</evidence>
<evidence type="ECO:0000256" key="3">
    <source>
        <dbReference type="ARBA" id="ARBA00022723"/>
    </source>
</evidence>
<name>A0A4Q9VM52_9HYPH</name>
<dbReference type="Pfam" id="PF00702">
    <property type="entry name" value="Hydrolase"/>
    <property type="match status" value="1"/>
</dbReference>
<keyword evidence="5" id="KW-0378">Hydrolase</keyword>
<dbReference type="GO" id="GO:0016787">
    <property type="term" value="F:hydrolase activity"/>
    <property type="evidence" value="ECO:0007669"/>
    <property type="project" value="UniProtKB-KW"/>
</dbReference>
<evidence type="ECO:0000256" key="1">
    <source>
        <dbReference type="ARBA" id="ARBA00001946"/>
    </source>
</evidence>
<dbReference type="Proteomes" id="UP000292781">
    <property type="component" value="Unassembled WGS sequence"/>
</dbReference>
<dbReference type="GO" id="GO:0046872">
    <property type="term" value="F:metal ion binding"/>
    <property type="evidence" value="ECO:0007669"/>
    <property type="project" value="UniProtKB-KW"/>
</dbReference>
<evidence type="ECO:0000313" key="5">
    <source>
        <dbReference type="EMBL" id="TBW36615.1"/>
    </source>
</evidence>
<gene>
    <name evidence="5" type="ORF">EYW49_13545</name>
</gene>
<dbReference type="Gene3D" id="1.10.150.240">
    <property type="entry name" value="Putative phosphatase, domain 2"/>
    <property type="match status" value="1"/>
</dbReference>
<dbReference type="InterPro" id="IPR051600">
    <property type="entry name" value="Beta-PGM-like"/>
</dbReference>
<reference evidence="5 6" key="1">
    <citation type="submission" date="2019-02" db="EMBL/GenBank/DDBJ databases">
        <title>Siculibacillus lacustris gen. nov., sp. nov., a new rosette-forming bacterium isolated from a freshwater crater lake (Lake St. Ana, Romania).</title>
        <authorList>
            <person name="Felfoldi T."/>
            <person name="Marton Z."/>
            <person name="Szabo A."/>
            <person name="Mentes A."/>
            <person name="Boka K."/>
            <person name="Marialigeti K."/>
            <person name="Mathe I."/>
            <person name="Koncz M."/>
            <person name="Schumann P."/>
            <person name="Toth E."/>
        </authorList>
    </citation>
    <scope>NUCLEOTIDE SEQUENCE [LARGE SCALE GENOMIC DNA]</scope>
    <source>
        <strain evidence="5 6">SA-279</strain>
    </source>
</reference>
<dbReference type="InterPro" id="IPR036412">
    <property type="entry name" value="HAD-like_sf"/>
</dbReference>
<dbReference type="AlphaFoldDB" id="A0A4Q9VM52"/>
<organism evidence="5 6">
    <name type="scientific">Siculibacillus lacustris</name>
    <dbReference type="NCBI Taxonomy" id="1549641"/>
    <lineage>
        <taxon>Bacteria</taxon>
        <taxon>Pseudomonadati</taxon>
        <taxon>Pseudomonadota</taxon>
        <taxon>Alphaproteobacteria</taxon>
        <taxon>Hyphomicrobiales</taxon>
        <taxon>Ancalomicrobiaceae</taxon>
        <taxon>Siculibacillus</taxon>
    </lineage>
</organism>
<protein>
    <submittedName>
        <fullName evidence="5">HAD family hydrolase</fullName>
    </submittedName>
</protein>
<proteinExistence type="inferred from homology"/>
<dbReference type="InterPro" id="IPR023198">
    <property type="entry name" value="PGP-like_dom2"/>
</dbReference>
<dbReference type="InterPro" id="IPR006439">
    <property type="entry name" value="HAD-SF_hydro_IA"/>
</dbReference>
<dbReference type="CDD" id="cd07526">
    <property type="entry name" value="HAD_BPGM_like"/>
    <property type="match status" value="1"/>
</dbReference>
<comment type="caution">
    <text evidence="5">The sequence shown here is derived from an EMBL/GenBank/DDBJ whole genome shotgun (WGS) entry which is preliminary data.</text>
</comment>
<dbReference type="Gene3D" id="3.40.50.1000">
    <property type="entry name" value="HAD superfamily/HAD-like"/>
    <property type="match status" value="1"/>
</dbReference>
<keyword evidence="6" id="KW-1185">Reference proteome</keyword>